<evidence type="ECO:0000256" key="5">
    <source>
        <dbReference type="ARBA" id="ARBA00022741"/>
    </source>
</evidence>
<dbReference type="GO" id="GO:0016887">
    <property type="term" value="F:ATP hydrolysis activity"/>
    <property type="evidence" value="ECO:0007669"/>
    <property type="project" value="InterPro"/>
</dbReference>
<feature type="transmembrane region" description="Helical" evidence="9">
    <location>
        <begin position="833"/>
        <end position="852"/>
    </location>
</feature>
<gene>
    <name evidence="11" type="ORF">KIK155_LOCUS32986</name>
</gene>
<keyword evidence="4 9" id="KW-0812">Transmembrane</keyword>
<evidence type="ECO:0000256" key="1">
    <source>
        <dbReference type="ARBA" id="ARBA00004141"/>
    </source>
</evidence>
<keyword evidence="3" id="KW-0813">Transport</keyword>
<comment type="caution">
    <text evidence="11">The sequence shown here is derived from an EMBL/GenBank/DDBJ whole genome shotgun (WGS) entry which is preliminary data.</text>
</comment>
<organism evidence="11 12">
    <name type="scientific">Rotaria socialis</name>
    <dbReference type="NCBI Taxonomy" id="392032"/>
    <lineage>
        <taxon>Eukaryota</taxon>
        <taxon>Metazoa</taxon>
        <taxon>Spiralia</taxon>
        <taxon>Gnathifera</taxon>
        <taxon>Rotifera</taxon>
        <taxon>Eurotatoria</taxon>
        <taxon>Bdelloidea</taxon>
        <taxon>Philodinida</taxon>
        <taxon>Philodinidae</taxon>
        <taxon>Rotaria</taxon>
    </lineage>
</organism>
<dbReference type="PANTHER" id="PTHR48041:SF139">
    <property type="entry name" value="PROTEIN SCARLET"/>
    <property type="match status" value="1"/>
</dbReference>
<feature type="transmembrane region" description="Helical" evidence="9">
    <location>
        <begin position="864"/>
        <end position="884"/>
    </location>
</feature>
<evidence type="ECO:0000256" key="2">
    <source>
        <dbReference type="ARBA" id="ARBA00005814"/>
    </source>
</evidence>
<comment type="similarity">
    <text evidence="2">Belongs to the ABC transporter superfamily. ABCG family. Eye pigment precursor importer (TC 3.A.1.204) subfamily.</text>
</comment>
<keyword evidence="7 9" id="KW-1133">Transmembrane helix</keyword>
<dbReference type="InterPro" id="IPR003439">
    <property type="entry name" value="ABC_transporter-like_ATP-bd"/>
</dbReference>
<keyword evidence="6" id="KW-0067">ATP-binding</keyword>
<dbReference type="GO" id="GO:0005886">
    <property type="term" value="C:plasma membrane"/>
    <property type="evidence" value="ECO:0007669"/>
    <property type="project" value="TreeGrafter"/>
</dbReference>
<feature type="transmembrane region" description="Helical" evidence="9">
    <location>
        <begin position="974"/>
        <end position="994"/>
    </location>
</feature>
<evidence type="ECO:0000256" key="8">
    <source>
        <dbReference type="ARBA" id="ARBA00023136"/>
    </source>
</evidence>
<evidence type="ECO:0000256" key="7">
    <source>
        <dbReference type="ARBA" id="ARBA00022989"/>
    </source>
</evidence>
<protein>
    <recommendedName>
        <fullName evidence="10">ABC transporter domain-containing protein</fullName>
    </recommendedName>
</protein>
<sequence>MESDSNNMADDEVVDFQDKISIENIADVFELCQATCPVKYLSVLMYMSLRHLGIKWTDSDNILRQIGAFKSETSHKWSKAFLSGDFDEFVSENRGGKHSPDFWNYFPEIEISAKQFTLERCSQKVASFTSMDLALFIDTAYYETIGMTKDTDFELIRSVSSCRNDLRRWGATFKENGARPYFEGHERQDVVESRKAFIDSFLSRKDSFYTVSDDPQLPGWQVPTKQNPSIILFHDESTFKSGELAPKRWFFGDSAPFYSKSKGRSNMISDFVVAHPSGPFFSLNPAEYARALQKYHQLGAPTDLEYVLNTASASLNVGYDNYLDNAAVLGQCERLFQMIEFKECFKGHTIECVFDQARTHTAKSHSVNDFSRSVGTRCTVDKIQYLDPNGKARSIDCFFQSGPNKGLSKGLDVIAKELGIAQPEKFKLPALRDHLSTHPAFQNIVNFRRKMSETNEHSRLVLPSELSPSTSTTKVTISWSNLYVETRDSGSSCWPSISSSCFRRHKKKQEKSRILLQDVTGNARTGEILAIMGTSGAGKTTLMNALSGHLGDNLVVPSGNVYLNGFPTTDTERRKSGHIGYVEQQEFFIDTISLEEHLIFQAMLRLPSELTDDERRSRVKNTIAQLYLNKCMKNTINQLSGGERKRLALASVFLTEPSVLLIDEPTSGLDSYLAMHIMGTIHSMAVEQRKTVIVVIHQPTSSMFDLCDIIFLLVKGGRQAFYGTKDEALEFFIKQCRLSPSSIDGFIEQLAAPSNRNADEDTKIQTPVADQYASSEQAVALKETIEHQLTLGNNTILTDRMKLFKNPTFGRQVKWLLWRSFVSDTRNSVRTTFVLLRTVVLACIFGIVYFQLCGSGHFIQNVNAVIFTIIALTVNTSAYAILSTMPINNKIGIRENHRGTFSILAYYVSVIVHDVPMLIIFPLLFNTIIYWMSDMSNTWSRYLSFIAVGILVSNTGSAYGQFFASFSSTIEGAISASVPIIQIFTILSGFFLSLKHIPTAIRILQYISPHYYAYTTFMILEWKTGSITHQLNCSRSENYLESINQVSSYNYTRAEFCSRILRHSGDNIDSRYLAFNILMLALLFVVCHILAFSVILYRANRRYVFNFLFKSKTSLMTDYKSLT</sequence>
<comment type="subcellular location">
    <subcellularLocation>
        <location evidence="1">Membrane</location>
        <topology evidence="1">Multi-pass membrane protein</topology>
    </subcellularLocation>
</comment>
<dbReference type="GO" id="GO:0140359">
    <property type="term" value="F:ABC-type transporter activity"/>
    <property type="evidence" value="ECO:0007669"/>
    <property type="project" value="InterPro"/>
</dbReference>
<evidence type="ECO:0000313" key="11">
    <source>
        <dbReference type="EMBL" id="CAF3810895.1"/>
    </source>
</evidence>
<name>A0A819C9I2_9BILA</name>
<reference evidence="11" key="1">
    <citation type="submission" date="2021-02" db="EMBL/GenBank/DDBJ databases">
        <authorList>
            <person name="Nowell W R."/>
        </authorList>
    </citation>
    <scope>NUCLEOTIDE SEQUENCE</scope>
</reference>
<evidence type="ECO:0000256" key="9">
    <source>
        <dbReference type="SAM" id="Phobius"/>
    </source>
</evidence>
<evidence type="ECO:0000256" key="6">
    <source>
        <dbReference type="ARBA" id="ARBA00022840"/>
    </source>
</evidence>
<evidence type="ECO:0000259" key="10">
    <source>
        <dbReference type="PROSITE" id="PS50893"/>
    </source>
</evidence>
<dbReference type="PROSITE" id="PS50893">
    <property type="entry name" value="ABC_TRANSPORTER_2"/>
    <property type="match status" value="1"/>
</dbReference>
<dbReference type="InterPro" id="IPR027417">
    <property type="entry name" value="P-loop_NTPase"/>
</dbReference>
<dbReference type="Proteomes" id="UP000663865">
    <property type="component" value="Unassembled WGS sequence"/>
</dbReference>
<evidence type="ECO:0000313" key="12">
    <source>
        <dbReference type="Proteomes" id="UP000663865"/>
    </source>
</evidence>
<proteinExistence type="inferred from homology"/>
<dbReference type="AlphaFoldDB" id="A0A819C9I2"/>
<dbReference type="PROSITE" id="PS00211">
    <property type="entry name" value="ABC_TRANSPORTER_1"/>
    <property type="match status" value="1"/>
</dbReference>
<dbReference type="GO" id="GO:0005524">
    <property type="term" value="F:ATP binding"/>
    <property type="evidence" value="ECO:0007669"/>
    <property type="project" value="UniProtKB-KW"/>
</dbReference>
<dbReference type="EMBL" id="CAJNYV010006219">
    <property type="protein sequence ID" value="CAF3810895.1"/>
    <property type="molecule type" value="Genomic_DNA"/>
</dbReference>
<feature type="domain" description="ABC transporter" evidence="10">
    <location>
        <begin position="497"/>
        <end position="740"/>
    </location>
</feature>
<accession>A0A819C9I2</accession>
<feature type="transmembrane region" description="Helical" evidence="9">
    <location>
        <begin position="904"/>
        <end position="930"/>
    </location>
</feature>
<dbReference type="Pfam" id="PF01061">
    <property type="entry name" value="ABC2_membrane"/>
    <property type="match status" value="1"/>
</dbReference>
<feature type="transmembrane region" description="Helical" evidence="9">
    <location>
        <begin position="942"/>
        <end position="962"/>
    </location>
</feature>
<evidence type="ECO:0000256" key="3">
    <source>
        <dbReference type="ARBA" id="ARBA00022448"/>
    </source>
</evidence>
<feature type="transmembrane region" description="Helical" evidence="9">
    <location>
        <begin position="1072"/>
        <end position="1097"/>
    </location>
</feature>
<dbReference type="InterPro" id="IPR050352">
    <property type="entry name" value="ABCG_transporters"/>
</dbReference>
<dbReference type="SMART" id="SM00382">
    <property type="entry name" value="AAA"/>
    <property type="match status" value="1"/>
</dbReference>
<dbReference type="InterPro" id="IPR017871">
    <property type="entry name" value="ABC_transporter-like_CS"/>
</dbReference>
<evidence type="ECO:0000256" key="4">
    <source>
        <dbReference type="ARBA" id="ARBA00022692"/>
    </source>
</evidence>
<dbReference type="InterPro" id="IPR003593">
    <property type="entry name" value="AAA+_ATPase"/>
</dbReference>
<dbReference type="Gene3D" id="3.40.50.300">
    <property type="entry name" value="P-loop containing nucleotide triphosphate hydrolases"/>
    <property type="match status" value="1"/>
</dbReference>
<keyword evidence="5" id="KW-0547">Nucleotide-binding</keyword>
<keyword evidence="8 9" id="KW-0472">Membrane</keyword>
<dbReference type="Pfam" id="PF00005">
    <property type="entry name" value="ABC_tran"/>
    <property type="match status" value="1"/>
</dbReference>
<dbReference type="InterPro" id="IPR013525">
    <property type="entry name" value="ABC2_TM"/>
</dbReference>
<dbReference type="PANTHER" id="PTHR48041">
    <property type="entry name" value="ABC TRANSPORTER G FAMILY MEMBER 28"/>
    <property type="match status" value="1"/>
</dbReference>
<dbReference type="SUPFAM" id="SSF52540">
    <property type="entry name" value="P-loop containing nucleoside triphosphate hydrolases"/>
    <property type="match status" value="1"/>
</dbReference>